<dbReference type="FunFam" id="3.40.50.10810:FF:000147">
    <property type="entry name" value="RAD54 like"/>
    <property type="match status" value="1"/>
</dbReference>
<feature type="region of interest" description="Disordered" evidence="5">
    <location>
        <begin position="1"/>
        <end position="28"/>
    </location>
</feature>
<evidence type="ECO:0000313" key="9">
    <source>
        <dbReference type="Proteomes" id="UP000507470"/>
    </source>
</evidence>
<dbReference type="OrthoDB" id="413460at2759"/>
<proteinExistence type="predicted"/>
<keyword evidence="4" id="KW-0067">ATP-binding</keyword>
<dbReference type="PROSITE" id="PS51192">
    <property type="entry name" value="HELICASE_ATP_BIND_1"/>
    <property type="match status" value="1"/>
</dbReference>
<dbReference type="GO" id="GO:0005524">
    <property type="term" value="F:ATP binding"/>
    <property type="evidence" value="ECO:0007669"/>
    <property type="project" value="UniProtKB-KW"/>
</dbReference>
<dbReference type="PANTHER" id="PTHR45629:SF7">
    <property type="entry name" value="DNA EXCISION REPAIR PROTEIN ERCC-6-RELATED"/>
    <property type="match status" value="1"/>
</dbReference>
<evidence type="ECO:0000313" key="8">
    <source>
        <dbReference type="EMBL" id="CAC5356346.1"/>
    </source>
</evidence>
<dbReference type="GO" id="GO:0045003">
    <property type="term" value="P:double-strand break repair via synthesis-dependent strand annealing"/>
    <property type="evidence" value="ECO:0007669"/>
    <property type="project" value="TreeGrafter"/>
</dbReference>
<keyword evidence="2 8" id="KW-0378">Hydrolase</keyword>
<dbReference type="AlphaFoldDB" id="A0A6J7ZVD8"/>
<dbReference type="PROSITE" id="PS51194">
    <property type="entry name" value="HELICASE_CTER"/>
    <property type="match status" value="1"/>
</dbReference>
<evidence type="ECO:0000256" key="1">
    <source>
        <dbReference type="ARBA" id="ARBA00022741"/>
    </source>
</evidence>
<dbReference type="GO" id="GO:0004386">
    <property type="term" value="F:helicase activity"/>
    <property type="evidence" value="ECO:0007669"/>
    <property type="project" value="UniProtKB-KW"/>
</dbReference>
<dbReference type="EMBL" id="CACVKT020000154">
    <property type="protein sequence ID" value="CAC5356346.1"/>
    <property type="molecule type" value="Genomic_DNA"/>
</dbReference>
<dbReference type="FunFam" id="3.40.50.300:FF:000332">
    <property type="entry name" value="DNA repair and recombination protein RAD54-like"/>
    <property type="match status" value="1"/>
</dbReference>
<dbReference type="Pfam" id="PF00271">
    <property type="entry name" value="Helicase_C"/>
    <property type="match status" value="1"/>
</dbReference>
<dbReference type="Gene3D" id="3.40.50.300">
    <property type="entry name" value="P-loop containing nucleotide triphosphate hydrolases"/>
    <property type="match status" value="1"/>
</dbReference>
<reference evidence="8 9" key="1">
    <citation type="submission" date="2020-06" db="EMBL/GenBank/DDBJ databases">
        <authorList>
            <person name="Li R."/>
            <person name="Bekaert M."/>
        </authorList>
    </citation>
    <scope>NUCLEOTIDE SEQUENCE [LARGE SCALE GENOMIC DNA]</scope>
    <source>
        <strain evidence="9">wild</strain>
    </source>
</reference>
<evidence type="ECO:0000256" key="4">
    <source>
        <dbReference type="ARBA" id="ARBA00022840"/>
    </source>
</evidence>
<keyword evidence="1" id="KW-0547">Nucleotide-binding</keyword>
<dbReference type="InterPro" id="IPR001650">
    <property type="entry name" value="Helicase_C-like"/>
</dbReference>
<evidence type="ECO:0000259" key="6">
    <source>
        <dbReference type="PROSITE" id="PS51192"/>
    </source>
</evidence>
<dbReference type="Gene3D" id="1.20.120.850">
    <property type="entry name" value="SWI2/SNF2 ATPases, N-terminal domain"/>
    <property type="match status" value="1"/>
</dbReference>
<feature type="domain" description="Helicase C-terminal" evidence="7">
    <location>
        <begin position="513"/>
        <end position="666"/>
    </location>
</feature>
<protein>
    <submittedName>
        <fullName evidence="8">RAD54L</fullName>
        <ecNumber evidence="8">3.6.4.-</ecNumber>
    </submittedName>
</protein>
<keyword evidence="3" id="KW-0347">Helicase</keyword>
<dbReference type="InterPro" id="IPR038718">
    <property type="entry name" value="SNF2-like_sf"/>
</dbReference>
<dbReference type="InterPro" id="IPR049730">
    <property type="entry name" value="SNF2/RAD54-like_C"/>
</dbReference>
<dbReference type="GO" id="GO:0007131">
    <property type="term" value="P:reciprocal meiotic recombination"/>
    <property type="evidence" value="ECO:0007669"/>
    <property type="project" value="TreeGrafter"/>
</dbReference>
<evidence type="ECO:0000256" key="5">
    <source>
        <dbReference type="SAM" id="MobiDB-lite"/>
    </source>
</evidence>
<sequence length="757" mass="86078">MRKSQAPSQRSFLVNSGSKRSQDETFSPQVKRVKCLDDHQSPVRSPLSNISTNICHDAISQHEALIRKILSKPFKIPIPNYKGTTFNRALGVRRQGNRQPLYDPFEEGALVLYTPPELSAHEQLKVDLEKHPVHVVVDPLLSNVLRPHQREGVKFMYDCVTGEQIENSYGCIMADEMGLGKTLQCITLMWTLLKQSPDCCPYIDKAVVVAPSSLVKNWYNEIFKWLGQKINPLAIDSGTKQEIDRNLNQFMQQQGRRNPNPILIISYETFRLHAHVMHKGSVGLVICDETFRLHALVMHKGSVGLVICDEGHRLKNSENQTYQALNGLKAKRRVLLSGTPIQNDLLEYFSLVHFVNGGILGTAQEFKRKFETPILRGRDASSTDAEHKKGQERLQELASIVNKCIIRRTQALLTRYLPVKIEQIVCCNLTPLQSELYKMLVRSKSSDIQVDGDKVTGSSLSFITQLKKLCNHPDLIYDKCLQEAEGFEGTLDVFPAGHNLKTVKPELSGKFLVLDCMLALIKTTTSDKVVLVSNYTQTLDLCEKLFRQRGYLFVRLDGTMSIKKRAKIVEKFNNPTSPEYIFMLSSKAGGCGLNLIGANRLVMFDPDWNPANDDQAMARCWRDGQKKQCFIYRLIATGTIEEKIFQRQAHKKALSSCVVDKEEDVEKHFSRDELKDLFRLNEETISDTHDKIKCRRCVNNIQVRPPPEDSDCTSDLSQWYHCADKKGLVDIMLKGAWDSAVSFTFHHRSHEEQRQTV</sequence>
<dbReference type="CDD" id="cd18793">
    <property type="entry name" value="SF2_C_SNF"/>
    <property type="match status" value="1"/>
</dbReference>
<dbReference type="GO" id="GO:0016787">
    <property type="term" value="F:hydrolase activity"/>
    <property type="evidence" value="ECO:0007669"/>
    <property type="project" value="UniProtKB-KW"/>
</dbReference>
<dbReference type="Pfam" id="PF00176">
    <property type="entry name" value="SNF2-rel_dom"/>
    <property type="match status" value="1"/>
</dbReference>
<dbReference type="SMART" id="SM00487">
    <property type="entry name" value="DEXDc"/>
    <property type="match status" value="1"/>
</dbReference>
<dbReference type="Proteomes" id="UP000507470">
    <property type="component" value="Unassembled WGS sequence"/>
</dbReference>
<evidence type="ECO:0000259" key="7">
    <source>
        <dbReference type="PROSITE" id="PS51194"/>
    </source>
</evidence>
<feature type="domain" description="Helicase ATP-binding" evidence="6">
    <location>
        <begin position="162"/>
        <end position="358"/>
    </location>
</feature>
<name>A0A6J7ZVD8_MYTCO</name>
<dbReference type="GO" id="GO:0005634">
    <property type="term" value="C:nucleus"/>
    <property type="evidence" value="ECO:0007669"/>
    <property type="project" value="TreeGrafter"/>
</dbReference>
<accession>A0A6J7ZVD8</accession>
<evidence type="ECO:0000256" key="2">
    <source>
        <dbReference type="ARBA" id="ARBA00022801"/>
    </source>
</evidence>
<dbReference type="Gene3D" id="3.40.50.10810">
    <property type="entry name" value="Tandem AAA-ATPase domain"/>
    <property type="match status" value="2"/>
</dbReference>
<organism evidence="8 9">
    <name type="scientific">Mytilus coruscus</name>
    <name type="common">Sea mussel</name>
    <dbReference type="NCBI Taxonomy" id="42192"/>
    <lineage>
        <taxon>Eukaryota</taxon>
        <taxon>Metazoa</taxon>
        <taxon>Spiralia</taxon>
        <taxon>Lophotrochozoa</taxon>
        <taxon>Mollusca</taxon>
        <taxon>Bivalvia</taxon>
        <taxon>Autobranchia</taxon>
        <taxon>Pteriomorphia</taxon>
        <taxon>Mytilida</taxon>
        <taxon>Mytiloidea</taxon>
        <taxon>Mytilidae</taxon>
        <taxon>Mytilinae</taxon>
        <taxon>Mytilus</taxon>
    </lineage>
</organism>
<dbReference type="InterPro" id="IPR014001">
    <property type="entry name" value="Helicase_ATP-bd"/>
</dbReference>
<dbReference type="PANTHER" id="PTHR45629">
    <property type="entry name" value="SNF2/RAD54 FAMILY MEMBER"/>
    <property type="match status" value="1"/>
</dbReference>
<gene>
    <name evidence="8" type="ORF">MCOR_560</name>
</gene>
<dbReference type="SMART" id="SM00490">
    <property type="entry name" value="HELICc"/>
    <property type="match status" value="1"/>
</dbReference>
<dbReference type="InterPro" id="IPR050496">
    <property type="entry name" value="SNF2_RAD54_helicase_repair"/>
</dbReference>
<dbReference type="EC" id="3.6.4.-" evidence="8"/>
<evidence type="ECO:0000256" key="3">
    <source>
        <dbReference type="ARBA" id="ARBA00022806"/>
    </source>
</evidence>
<dbReference type="CDD" id="cd18067">
    <property type="entry name" value="DEXHc_RAD54A"/>
    <property type="match status" value="1"/>
</dbReference>
<keyword evidence="9" id="KW-1185">Reference proteome</keyword>
<dbReference type="InterPro" id="IPR027417">
    <property type="entry name" value="P-loop_NTPase"/>
</dbReference>
<dbReference type="FunFam" id="3.40.50.10810:FF:000169">
    <property type="entry name" value="Predicted protein"/>
    <property type="match status" value="1"/>
</dbReference>
<dbReference type="GO" id="GO:0015616">
    <property type="term" value="F:DNA translocase activity"/>
    <property type="evidence" value="ECO:0007669"/>
    <property type="project" value="TreeGrafter"/>
</dbReference>
<dbReference type="SUPFAM" id="SSF52540">
    <property type="entry name" value="P-loop containing nucleoside triphosphate hydrolases"/>
    <property type="match status" value="2"/>
</dbReference>
<dbReference type="InterPro" id="IPR000330">
    <property type="entry name" value="SNF2_N"/>
</dbReference>